<evidence type="ECO:0000313" key="2">
    <source>
        <dbReference type="Proteomes" id="UP000826656"/>
    </source>
</evidence>
<sequence length="194" mass="23245">MSKILQISLTLLMMQGGSRLFHQRMFGIHILHRPRGGKKILYQGNTNLKKKIFGELPMAVGEEVLEFKHVNIYKCVHIAQKNKLVELTRAKDLCAQYDMHFFSGEDFRTMTSMKIWWEDWYIDEILTLMWERHVRYLEYYDSTYIILDLNFYSNFKQIYDKMSKEATTVGGRSFTQLINEFEWNEDMISYVRGH</sequence>
<evidence type="ECO:0000313" key="1">
    <source>
        <dbReference type="EMBL" id="KAH0754522.1"/>
    </source>
</evidence>
<keyword evidence="2" id="KW-1185">Reference proteome</keyword>
<proteinExistence type="predicted"/>
<dbReference type="Proteomes" id="UP000826656">
    <property type="component" value="Unassembled WGS sequence"/>
</dbReference>
<gene>
    <name evidence="1" type="ORF">KY290_024792</name>
</gene>
<accession>A0ABQ7UTP2</accession>
<reference evidence="1 2" key="1">
    <citation type="journal article" date="2021" name="bioRxiv">
        <title>Chromosome-scale and haplotype-resolved genome assembly of a tetraploid potato cultivar.</title>
        <authorList>
            <person name="Sun H."/>
            <person name="Jiao W.-B."/>
            <person name="Krause K."/>
            <person name="Campoy J.A."/>
            <person name="Goel M."/>
            <person name="Folz-Donahue K."/>
            <person name="Kukat C."/>
            <person name="Huettel B."/>
            <person name="Schneeberger K."/>
        </authorList>
    </citation>
    <scope>NUCLEOTIDE SEQUENCE [LARGE SCALE GENOMIC DNA]</scope>
    <source>
        <strain evidence="1">SolTubOtavaFocal</strain>
        <tissue evidence="1">Leaves</tissue>
    </source>
</reference>
<dbReference type="EMBL" id="JAIVGD010000018">
    <property type="protein sequence ID" value="KAH0754522.1"/>
    <property type="molecule type" value="Genomic_DNA"/>
</dbReference>
<organism evidence="1 2">
    <name type="scientific">Solanum tuberosum</name>
    <name type="common">Potato</name>
    <dbReference type="NCBI Taxonomy" id="4113"/>
    <lineage>
        <taxon>Eukaryota</taxon>
        <taxon>Viridiplantae</taxon>
        <taxon>Streptophyta</taxon>
        <taxon>Embryophyta</taxon>
        <taxon>Tracheophyta</taxon>
        <taxon>Spermatophyta</taxon>
        <taxon>Magnoliopsida</taxon>
        <taxon>eudicotyledons</taxon>
        <taxon>Gunneridae</taxon>
        <taxon>Pentapetalae</taxon>
        <taxon>asterids</taxon>
        <taxon>lamiids</taxon>
        <taxon>Solanales</taxon>
        <taxon>Solanaceae</taxon>
        <taxon>Solanoideae</taxon>
        <taxon>Solaneae</taxon>
        <taxon>Solanum</taxon>
    </lineage>
</organism>
<name>A0ABQ7UTP2_SOLTU</name>
<comment type="caution">
    <text evidence="1">The sequence shown here is derived from an EMBL/GenBank/DDBJ whole genome shotgun (WGS) entry which is preliminary data.</text>
</comment>
<protein>
    <submittedName>
        <fullName evidence="1">Uncharacterized protein</fullName>
    </submittedName>
</protein>